<evidence type="ECO:0000256" key="7">
    <source>
        <dbReference type="ARBA" id="ARBA00022833"/>
    </source>
</evidence>
<keyword evidence="5" id="KW-0678">Repressor</keyword>
<reference evidence="13 14" key="1">
    <citation type="submission" date="2016-05" db="EMBL/GenBank/DDBJ databases">
        <authorList>
            <person name="Lavstsen T."/>
            <person name="Jespersen J.S."/>
        </authorList>
    </citation>
    <scope>NUCLEOTIDE SEQUENCE [LARGE SCALE GENOMIC DNA]</scope>
    <source>
        <strain evidence="13 14">B7-9</strain>
    </source>
</reference>
<sequence>MSRLLKQQQALLPAPAHEIAEQMAEAGYKVTQPRLAVLRAAVALDKAFTVHELEQWLLQRNESPGIASIFRTVKLLCDLELFQRIHGLEDCHRYSISGGHAHHLICVSCGALQSFDNCGLRDLITTLEQQTGYHINDHVLELFGRCPRCLAV</sequence>
<comment type="subunit">
    <text evidence="3">Homodimer.</text>
</comment>
<dbReference type="GO" id="GO:0045892">
    <property type="term" value="P:negative regulation of DNA-templated transcription"/>
    <property type="evidence" value="ECO:0007669"/>
    <property type="project" value="TreeGrafter"/>
</dbReference>
<protein>
    <submittedName>
        <fullName evidence="13">Transcriptional repressor</fullName>
    </submittedName>
</protein>
<evidence type="ECO:0000256" key="1">
    <source>
        <dbReference type="ARBA" id="ARBA00004496"/>
    </source>
</evidence>
<comment type="cofactor">
    <cofactor evidence="12">
        <name>Mn(2+)</name>
        <dbReference type="ChEBI" id="CHEBI:29035"/>
    </cofactor>
    <cofactor evidence="12">
        <name>Fe(2+)</name>
        <dbReference type="ChEBI" id="CHEBI:29033"/>
    </cofactor>
    <text evidence="12">Binds 1 Mn(2+) or Fe(2+) ion per subunit.</text>
</comment>
<gene>
    <name evidence="13" type="ORF">A9Q02_09425</name>
</gene>
<keyword evidence="4" id="KW-0963">Cytoplasm</keyword>
<dbReference type="EMBL" id="LYXE01000036">
    <property type="protein sequence ID" value="PDW00616.1"/>
    <property type="molecule type" value="Genomic_DNA"/>
</dbReference>
<keyword evidence="6 11" id="KW-0479">Metal-binding</keyword>
<keyword evidence="8" id="KW-0805">Transcription regulation</keyword>
<evidence type="ECO:0000256" key="9">
    <source>
        <dbReference type="ARBA" id="ARBA00023125"/>
    </source>
</evidence>
<comment type="caution">
    <text evidence="13">The sequence shown here is derived from an EMBL/GenBank/DDBJ whole genome shotgun (WGS) entry which is preliminary data.</text>
</comment>
<evidence type="ECO:0000256" key="6">
    <source>
        <dbReference type="ARBA" id="ARBA00022723"/>
    </source>
</evidence>
<evidence type="ECO:0000256" key="2">
    <source>
        <dbReference type="ARBA" id="ARBA00007957"/>
    </source>
</evidence>
<comment type="cofactor">
    <cofactor evidence="11">
        <name>Zn(2+)</name>
        <dbReference type="ChEBI" id="CHEBI:29105"/>
    </cofactor>
    <text evidence="11">Binds 1 zinc ion per subunit.</text>
</comment>
<dbReference type="Gene3D" id="1.10.10.10">
    <property type="entry name" value="Winged helix-like DNA-binding domain superfamily/Winged helix DNA-binding domain"/>
    <property type="match status" value="1"/>
</dbReference>
<proteinExistence type="inferred from homology"/>
<dbReference type="AlphaFoldDB" id="A0A2H3KQG7"/>
<keyword evidence="9" id="KW-0238">DNA-binding</keyword>
<feature type="binding site" evidence="12">
    <location>
        <position position="100"/>
    </location>
    <ligand>
        <name>Fe cation</name>
        <dbReference type="ChEBI" id="CHEBI:24875"/>
    </ligand>
</feature>
<evidence type="ECO:0000256" key="11">
    <source>
        <dbReference type="PIRSR" id="PIRSR602481-1"/>
    </source>
</evidence>
<organism evidence="13 14">
    <name type="scientific">Candidatus Chloroploca asiatica</name>
    <dbReference type="NCBI Taxonomy" id="1506545"/>
    <lineage>
        <taxon>Bacteria</taxon>
        <taxon>Bacillati</taxon>
        <taxon>Chloroflexota</taxon>
        <taxon>Chloroflexia</taxon>
        <taxon>Chloroflexales</taxon>
        <taxon>Chloroflexineae</taxon>
        <taxon>Oscillochloridaceae</taxon>
        <taxon>Candidatus Chloroploca</taxon>
    </lineage>
</organism>
<dbReference type="PANTHER" id="PTHR33202">
    <property type="entry name" value="ZINC UPTAKE REGULATION PROTEIN"/>
    <property type="match status" value="1"/>
</dbReference>
<dbReference type="GO" id="GO:1900376">
    <property type="term" value="P:regulation of secondary metabolite biosynthetic process"/>
    <property type="evidence" value="ECO:0007669"/>
    <property type="project" value="TreeGrafter"/>
</dbReference>
<keyword evidence="12" id="KW-0408">Iron</keyword>
<keyword evidence="14" id="KW-1185">Reference proteome</keyword>
<feature type="binding site" evidence="11">
    <location>
        <position position="146"/>
    </location>
    <ligand>
        <name>Zn(2+)</name>
        <dbReference type="ChEBI" id="CHEBI:29105"/>
    </ligand>
</feature>
<evidence type="ECO:0000313" key="13">
    <source>
        <dbReference type="EMBL" id="PDW00616.1"/>
    </source>
</evidence>
<feature type="binding site" evidence="12">
    <location>
        <position position="138"/>
    </location>
    <ligand>
        <name>Fe cation</name>
        <dbReference type="ChEBI" id="CHEBI:24875"/>
    </ligand>
</feature>
<dbReference type="GO" id="GO:0003700">
    <property type="term" value="F:DNA-binding transcription factor activity"/>
    <property type="evidence" value="ECO:0007669"/>
    <property type="project" value="InterPro"/>
</dbReference>
<dbReference type="Pfam" id="PF01475">
    <property type="entry name" value="FUR"/>
    <property type="match status" value="1"/>
</dbReference>
<comment type="subcellular location">
    <subcellularLocation>
        <location evidence="1">Cytoplasm</location>
    </subcellularLocation>
</comment>
<dbReference type="PANTHER" id="PTHR33202:SF2">
    <property type="entry name" value="FERRIC UPTAKE REGULATION PROTEIN"/>
    <property type="match status" value="1"/>
</dbReference>
<dbReference type="Gene3D" id="3.30.1490.190">
    <property type="match status" value="1"/>
</dbReference>
<dbReference type="SUPFAM" id="SSF46785">
    <property type="entry name" value="Winged helix' DNA-binding domain"/>
    <property type="match status" value="1"/>
</dbReference>
<evidence type="ECO:0000256" key="4">
    <source>
        <dbReference type="ARBA" id="ARBA00022490"/>
    </source>
</evidence>
<evidence type="ECO:0000256" key="10">
    <source>
        <dbReference type="ARBA" id="ARBA00023163"/>
    </source>
</evidence>
<evidence type="ECO:0000256" key="3">
    <source>
        <dbReference type="ARBA" id="ARBA00011738"/>
    </source>
</evidence>
<evidence type="ECO:0000313" key="14">
    <source>
        <dbReference type="Proteomes" id="UP000220922"/>
    </source>
</evidence>
<dbReference type="CDD" id="cd07153">
    <property type="entry name" value="Fur_like"/>
    <property type="match status" value="1"/>
</dbReference>
<feature type="binding site" evidence="11">
    <location>
        <position position="109"/>
    </location>
    <ligand>
        <name>Zn(2+)</name>
        <dbReference type="ChEBI" id="CHEBI:29105"/>
    </ligand>
</feature>
<dbReference type="InterPro" id="IPR036390">
    <property type="entry name" value="WH_DNA-bd_sf"/>
</dbReference>
<keyword evidence="10" id="KW-0804">Transcription</keyword>
<dbReference type="InterPro" id="IPR002481">
    <property type="entry name" value="FUR"/>
</dbReference>
<dbReference type="OrthoDB" id="8659436at2"/>
<feature type="binding site" evidence="11">
    <location>
        <position position="106"/>
    </location>
    <ligand>
        <name>Zn(2+)</name>
        <dbReference type="ChEBI" id="CHEBI:29105"/>
    </ligand>
</feature>
<dbReference type="GO" id="GO:0008270">
    <property type="term" value="F:zinc ion binding"/>
    <property type="evidence" value="ECO:0007669"/>
    <property type="project" value="TreeGrafter"/>
</dbReference>
<feature type="binding site" evidence="11">
    <location>
        <position position="149"/>
    </location>
    <ligand>
        <name>Zn(2+)</name>
        <dbReference type="ChEBI" id="CHEBI:29105"/>
    </ligand>
</feature>
<evidence type="ECO:0000256" key="5">
    <source>
        <dbReference type="ARBA" id="ARBA00022491"/>
    </source>
</evidence>
<dbReference type="GO" id="GO:0005829">
    <property type="term" value="C:cytosol"/>
    <property type="evidence" value="ECO:0007669"/>
    <property type="project" value="TreeGrafter"/>
</dbReference>
<evidence type="ECO:0000256" key="12">
    <source>
        <dbReference type="PIRSR" id="PIRSR602481-2"/>
    </source>
</evidence>
<dbReference type="InterPro" id="IPR043135">
    <property type="entry name" value="Fur_C"/>
</dbReference>
<name>A0A2H3KQG7_9CHLR</name>
<dbReference type="Proteomes" id="UP000220922">
    <property type="component" value="Unassembled WGS sequence"/>
</dbReference>
<evidence type="ECO:0000256" key="8">
    <source>
        <dbReference type="ARBA" id="ARBA00023015"/>
    </source>
</evidence>
<keyword evidence="7 11" id="KW-0862">Zinc</keyword>
<dbReference type="InterPro" id="IPR036388">
    <property type="entry name" value="WH-like_DNA-bd_sf"/>
</dbReference>
<accession>A0A2H3KQG7</accession>
<comment type="similarity">
    <text evidence="2">Belongs to the Fur family.</text>
</comment>
<dbReference type="GO" id="GO:0000976">
    <property type="term" value="F:transcription cis-regulatory region binding"/>
    <property type="evidence" value="ECO:0007669"/>
    <property type="project" value="TreeGrafter"/>
</dbReference>